<dbReference type="Proteomes" id="UP001293254">
    <property type="component" value="Unassembled WGS sequence"/>
</dbReference>
<evidence type="ECO:0000313" key="3">
    <source>
        <dbReference type="EMBL" id="KAK4435171.1"/>
    </source>
</evidence>
<comment type="caution">
    <text evidence="3">The sequence shown here is derived from an EMBL/GenBank/DDBJ whole genome shotgun (WGS) entry which is preliminary data.</text>
</comment>
<evidence type="ECO:0000256" key="2">
    <source>
        <dbReference type="SAM" id="SignalP"/>
    </source>
</evidence>
<reference evidence="3" key="2">
    <citation type="journal article" date="2024" name="Plant">
        <title>Genomic evolution and insights into agronomic trait innovations of Sesamum species.</title>
        <authorList>
            <person name="Miao H."/>
            <person name="Wang L."/>
            <person name="Qu L."/>
            <person name="Liu H."/>
            <person name="Sun Y."/>
            <person name="Le M."/>
            <person name="Wang Q."/>
            <person name="Wei S."/>
            <person name="Zheng Y."/>
            <person name="Lin W."/>
            <person name="Duan Y."/>
            <person name="Cao H."/>
            <person name="Xiong S."/>
            <person name="Wang X."/>
            <person name="Wei L."/>
            <person name="Li C."/>
            <person name="Ma Q."/>
            <person name="Ju M."/>
            <person name="Zhao R."/>
            <person name="Li G."/>
            <person name="Mu C."/>
            <person name="Tian Q."/>
            <person name="Mei H."/>
            <person name="Zhang T."/>
            <person name="Gao T."/>
            <person name="Zhang H."/>
        </authorList>
    </citation>
    <scope>NUCLEOTIDE SEQUENCE</scope>
    <source>
        <strain evidence="3">3651</strain>
    </source>
</reference>
<feature type="signal peptide" evidence="2">
    <location>
        <begin position="1"/>
        <end position="19"/>
    </location>
</feature>
<keyword evidence="2" id="KW-0732">Signal</keyword>
<reference evidence="3" key="1">
    <citation type="submission" date="2020-06" db="EMBL/GenBank/DDBJ databases">
        <authorList>
            <person name="Li T."/>
            <person name="Hu X."/>
            <person name="Zhang T."/>
            <person name="Song X."/>
            <person name="Zhang H."/>
            <person name="Dai N."/>
            <person name="Sheng W."/>
            <person name="Hou X."/>
            <person name="Wei L."/>
        </authorList>
    </citation>
    <scope>NUCLEOTIDE SEQUENCE</scope>
    <source>
        <strain evidence="3">3651</strain>
        <tissue evidence="3">Leaf</tissue>
    </source>
</reference>
<evidence type="ECO:0000313" key="4">
    <source>
        <dbReference type="Proteomes" id="UP001293254"/>
    </source>
</evidence>
<name>A0AAE2CUK7_9LAMI</name>
<gene>
    <name evidence="3" type="ORF">Salat_0680400</name>
</gene>
<organism evidence="3 4">
    <name type="scientific">Sesamum alatum</name>
    <dbReference type="NCBI Taxonomy" id="300844"/>
    <lineage>
        <taxon>Eukaryota</taxon>
        <taxon>Viridiplantae</taxon>
        <taxon>Streptophyta</taxon>
        <taxon>Embryophyta</taxon>
        <taxon>Tracheophyta</taxon>
        <taxon>Spermatophyta</taxon>
        <taxon>Magnoliopsida</taxon>
        <taxon>eudicotyledons</taxon>
        <taxon>Gunneridae</taxon>
        <taxon>Pentapetalae</taxon>
        <taxon>asterids</taxon>
        <taxon>lamiids</taxon>
        <taxon>Lamiales</taxon>
        <taxon>Pedaliaceae</taxon>
        <taxon>Sesamum</taxon>
    </lineage>
</organism>
<evidence type="ECO:0000256" key="1">
    <source>
        <dbReference type="SAM" id="MobiDB-lite"/>
    </source>
</evidence>
<keyword evidence="4" id="KW-1185">Reference proteome</keyword>
<feature type="region of interest" description="Disordered" evidence="1">
    <location>
        <begin position="168"/>
        <end position="187"/>
    </location>
</feature>
<proteinExistence type="predicted"/>
<protein>
    <submittedName>
        <fullName evidence="3">Uncharacterized protein</fullName>
    </submittedName>
</protein>
<sequence>MALSIRVLIALLELVYVRGFRCEEWVVALILSGRLMYRALTGRILPMVISEGVLRFLAISGRSRESRHHPHHEVQLPPQLLCSDLGCGLSCGLGLAHGTSVNFGGLKLPCLAHSGESFDSLMYGPASKAQSSLDPSKIAGSQAKATEAHVTLSSSHRESLLVLEPFAPNSSTPQISPTRNPRLSTPSSNLMMFSSPALVDISLTDMCHSPTNRMLEAWCTDDERRNRGRGRGRGRTRVRMSSDVWVTNSLGTSDFPTMDSLEHCAEMLETWSRATFKQMKKRKWLENRIWELQQSVLSSEGHSELSRRREELEDVWQLGKEEIHGIISRYFSKLFTSTSPSPQELDSVHHDLTSQI</sequence>
<accession>A0AAE2CUK7</accession>
<feature type="chain" id="PRO_5042101602" evidence="2">
    <location>
        <begin position="20"/>
        <end position="356"/>
    </location>
</feature>
<dbReference type="AlphaFoldDB" id="A0AAE2CUK7"/>
<dbReference type="EMBL" id="JACGWO010000002">
    <property type="protein sequence ID" value="KAK4435171.1"/>
    <property type="molecule type" value="Genomic_DNA"/>
</dbReference>